<reference evidence="4" key="1">
    <citation type="submission" date="2021-02" db="EMBL/GenBank/DDBJ databases">
        <authorList>
            <person name="Nowell W R."/>
        </authorList>
    </citation>
    <scope>NUCLEOTIDE SEQUENCE</scope>
</reference>
<evidence type="ECO:0000313" key="4">
    <source>
        <dbReference type="EMBL" id="CAF0737126.1"/>
    </source>
</evidence>
<feature type="domain" description="Ig-like" evidence="3">
    <location>
        <begin position="28"/>
        <end position="124"/>
    </location>
</feature>
<evidence type="ECO:0000256" key="1">
    <source>
        <dbReference type="SAM" id="Phobius"/>
    </source>
</evidence>
<dbReference type="InterPro" id="IPR013106">
    <property type="entry name" value="Ig_V-set"/>
</dbReference>
<dbReference type="InterPro" id="IPR036179">
    <property type="entry name" value="Ig-like_dom_sf"/>
</dbReference>
<dbReference type="InterPro" id="IPR013783">
    <property type="entry name" value="Ig-like_fold"/>
</dbReference>
<feature type="transmembrane region" description="Helical" evidence="1">
    <location>
        <begin position="240"/>
        <end position="262"/>
    </location>
</feature>
<accession>A0A813NEU9</accession>
<feature type="chain" id="PRO_5032426838" description="Ig-like domain-containing protein" evidence="2">
    <location>
        <begin position="19"/>
        <end position="460"/>
    </location>
</feature>
<dbReference type="GO" id="GO:0032589">
    <property type="term" value="C:neuron projection membrane"/>
    <property type="evidence" value="ECO:0007669"/>
    <property type="project" value="TreeGrafter"/>
</dbReference>
<feature type="transmembrane region" description="Helical" evidence="1">
    <location>
        <begin position="368"/>
        <end position="393"/>
    </location>
</feature>
<dbReference type="PROSITE" id="PS50835">
    <property type="entry name" value="IG_LIKE"/>
    <property type="match status" value="1"/>
</dbReference>
<keyword evidence="1" id="KW-0472">Membrane</keyword>
<feature type="signal peptide" evidence="2">
    <location>
        <begin position="1"/>
        <end position="18"/>
    </location>
</feature>
<evidence type="ECO:0000256" key="2">
    <source>
        <dbReference type="SAM" id="SignalP"/>
    </source>
</evidence>
<gene>
    <name evidence="4" type="ORF">JXQ802_LOCUS899</name>
</gene>
<proteinExistence type="predicted"/>
<dbReference type="PANTHER" id="PTHR23279">
    <property type="entry name" value="DEFECTIVE PROBOSCIS EXTENSION RESPONSE DPR -RELATED"/>
    <property type="match status" value="1"/>
</dbReference>
<dbReference type="PANTHER" id="PTHR23279:SF36">
    <property type="entry name" value="DEFECTIVE PROBOSCIS EXTENSION RESPONSE 9, ISOFORM A"/>
    <property type="match status" value="1"/>
</dbReference>
<dbReference type="EMBL" id="CAJNOL010000009">
    <property type="protein sequence ID" value="CAF0737126.1"/>
    <property type="molecule type" value="Genomic_DNA"/>
</dbReference>
<dbReference type="AlphaFoldDB" id="A0A813NEU9"/>
<dbReference type="Pfam" id="PF07686">
    <property type="entry name" value="V-set"/>
    <property type="match status" value="1"/>
</dbReference>
<dbReference type="InterPro" id="IPR037448">
    <property type="entry name" value="Zig-8"/>
</dbReference>
<evidence type="ECO:0000259" key="3">
    <source>
        <dbReference type="PROSITE" id="PS50835"/>
    </source>
</evidence>
<keyword evidence="5" id="KW-1185">Reference proteome</keyword>
<organism evidence="4 5">
    <name type="scientific">Rotaria sordida</name>
    <dbReference type="NCBI Taxonomy" id="392033"/>
    <lineage>
        <taxon>Eukaryota</taxon>
        <taxon>Metazoa</taxon>
        <taxon>Spiralia</taxon>
        <taxon>Gnathifera</taxon>
        <taxon>Rotifera</taxon>
        <taxon>Eurotatoria</taxon>
        <taxon>Bdelloidea</taxon>
        <taxon>Philodinida</taxon>
        <taxon>Philodinidae</taxon>
        <taxon>Rotaria</taxon>
    </lineage>
</organism>
<feature type="transmembrane region" description="Helical" evidence="1">
    <location>
        <begin position="336"/>
        <end position="356"/>
    </location>
</feature>
<dbReference type="Proteomes" id="UP000663870">
    <property type="component" value="Unassembled WGS sequence"/>
</dbReference>
<feature type="transmembrane region" description="Helical" evidence="1">
    <location>
        <begin position="213"/>
        <end position="234"/>
    </location>
</feature>
<protein>
    <recommendedName>
        <fullName evidence="3">Ig-like domain-containing protein</fullName>
    </recommendedName>
</protein>
<dbReference type="SUPFAM" id="SSF48726">
    <property type="entry name" value="Immunoglobulin"/>
    <property type="match status" value="1"/>
</dbReference>
<keyword evidence="2" id="KW-0732">Signal</keyword>
<dbReference type="SMART" id="SM00409">
    <property type="entry name" value="IG"/>
    <property type="match status" value="1"/>
</dbReference>
<name>A0A813NEU9_9BILA</name>
<sequence length="460" mass="53339">MFWTFFVCLLLLIIETSSFIDNNGEIKPIMEALQTNVTVISGQKAKLACIFSSINHELSLSSSHQLIWIRQSYGSHNGDSILAHNQDLLITDYRLNIQRTDHDYSLTITNVNIDDEGIYTCEVNTQPPQKAFIHLYVQEESHPTPSRSDDRFFVCACVILPFLAEAAYIFDAFYYHSSANSASGYEGLLSSILSVFIYLQYCAPLRSRYIRFFYHLSLWILTEVGTLAHIVYYVKKNDALHIILYTVWATVDTIYFICLICCRVFYKHRGLHVHVPIEQEHLFHFMSRLEVILALFIPVFFDTHLTTLTRDNIAFYILFDFFAESYHRFRGAAIKATLYIFVVAVTASVATEWLYIAKHEHKFEIASIITEIVAACFCYLFIVMQFFPGNFIFKTKRKYRHRARTISTSTTSAFRPARVSTARTDDMISYGFDSERHISTARTDDMISYSYDPDRHVSYF</sequence>
<comment type="caution">
    <text evidence="4">The sequence shown here is derived from an EMBL/GenBank/DDBJ whole genome shotgun (WGS) entry which is preliminary data.</text>
</comment>
<evidence type="ECO:0000313" key="5">
    <source>
        <dbReference type="Proteomes" id="UP000663870"/>
    </source>
</evidence>
<feature type="transmembrane region" description="Helical" evidence="1">
    <location>
        <begin position="182"/>
        <end position="201"/>
    </location>
</feature>
<keyword evidence="1" id="KW-0812">Transmembrane</keyword>
<dbReference type="InterPro" id="IPR007110">
    <property type="entry name" value="Ig-like_dom"/>
</dbReference>
<dbReference type="Gene3D" id="2.60.40.10">
    <property type="entry name" value="Immunoglobulins"/>
    <property type="match status" value="1"/>
</dbReference>
<dbReference type="InterPro" id="IPR003599">
    <property type="entry name" value="Ig_sub"/>
</dbReference>
<dbReference type="GO" id="GO:0050808">
    <property type="term" value="P:synapse organization"/>
    <property type="evidence" value="ECO:0007669"/>
    <property type="project" value="TreeGrafter"/>
</dbReference>
<keyword evidence="1" id="KW-1133">Transmembrane helix</keyword>